<organism evidence="1 2">
    <name type="scientific">Fibrivirga algicola</name>
    <dbReference type="NCBI Taxonomy" id="2950420"/>
    <lineage>
        <taxon>Bacteria</taxon>
        <taxon>Pseudomonadati</taxon>
        <taxon>Bacteroidota</taxon>
        <taxon>Cytophagia</taxon>
        <taxon>Cytophagales</taxon>
        <taxon>Spirosomataceae</taxon>
        <taxon>Fibrivirga</taxon>
    </lineage>
</organism>
<dbReference type="RefSeq" id="WP_166690971.1">
    <property type="nucleotide sequence ID" value="NZ_WAEL01000001.1"/>
</dbReference>
<reference evidence="2" key="1">
    <citation type="submission" date="2019-09" db="EMBL/GenBank/DDBJ databases">
        <authorList>
            <person name="Jung D.-H."/>
        </authorList>
    </citation>
    <scope>NUCLEOTIDE SEQUENCE [LARGE SCALE GENOMIC DNA]</scope>
    <source>
        <strain evidence="2">JA-25</strain>
    </source>
</reference>
<sequence length="86" mass="9048">MKYLIPVLLILLLGCSKKEPEICYTCTTVTSYQAIGANPTGYVPATQTAVADVCGDGARDAKLNGANMVVNLGSYYAKLVTTCPAK</sequence>
<evidence type="ECO:0008006" key="3">
    <source>
        <dbReference type="Google" id="ProtNLM"/>
    </source>
</evidence>
<keyword evidence="2" id="KW-1185">Reference proteome</keyword>
<evidence type="ECO:0000313" key="1">
    <source>
        <dbReference type="EMBL" id="NID09339.1"/>
    </source>
</evidence>
<comment type="caution">
    <text evidence="1">The sequence shown here is derived from an EMBL/GenBank/DDBJ whole genome shotgun (WGS) entry which is preliminary data.</text>
</comment>
<dbReference type="EMBL" id="WAEL01000001">
    <property type="protein sequence ID" value="NID09339.1"/>
    <property type="molecule type" value="Genomic_DNA"/>
</dbReference>
<name>A0ABX0QAP4_9BACT</name>
<dbReference type="PROSITE" id="PS51257">
    <property type="entry name" value="PROKAR_LIPOPROTEIN"/>
    <property type="match status" value="1"/>
</dbReference>
<evidence type="ECO:0000313" key="2">
    <source>
        <dbReference type="Proteomes" id="UP000606008"/>
    </source>
</evidence>
<dbReference type="Proteomes" id="UP000606008">
    <property type="component" value="Unassembled WGS sequence"/>
</dbReference>
<accession>A0ABX0QAP4</accession>
<proteinExistence type="predicted"/>
<reference evidence="2" key="2">
    <citation type="submission" date="2023-07" db="EMBL/GenBank/DDBJ databases">
        <authorList>
            <person name="Jung D.-H."/>
        </authorList>
    </citation>
    <scope>NUCLEOTIDE SEQUENCE [LARGE SCALE GENOMIC DNA]</scope>
    <source>
        <strain evidence="2">JA-25</strain>
    </source>
</reference>
<protein>
    <recommendedName>
        <fullName evidence="3">Lipoprotein</fullName>
    </recommendedName>
</protein>
<gene>
    <name evidence="1" type="ORF">F7231_04090</name>
</gene>